<dbReference type="InterPro" id="IPR025204">
    <property type="entry name" value="CENP-L"/>
</dbReference>
<evidence type="ECO:0000256" key="2">
    <source>
        <dbReference type="ARBA" id="ARBA00004584"/>
    </source>
</evidence>
<dbReference type="PANTHER" id="PTHR31740:SF2">
    <property type="entry name" value="CENTROMERE PROTEIN L"/>
    <property type="match status" value="1"/>
</dbReference>
<evidence type="ECO:0000313" key="9">
    <source>
        <dbReference type="RefSeq" id="XP_046597580.1"/>
    </source>
</evidence>
<evidence type="ECO:0000256" key="4">
    <source>
        <dbReference type="ARBA" id="ARBA00016380"/>
    </source>
</evidence>
<reference evidence="9" key="1">
    <citation type="submission" date="2025-08" db="UniProtKB">
        <authorList>
            <consortium name="RefSeq"/>
        </authorList>
    </citation>
    <scope>IDENTIFICATION</scope>
    <source>
        <tissue evidence="9">Thorax and Abdomen</tissue>
    </source>
</reference>
<evidence type="ECO:0000256" key="3">
    <source>
        <dbReference type="ARBA" id="ARBA00011060"/>
    </source>
</evidence>
<dbReference type="Pfam" id="PF13092">
    <property type="entry name" value="CENP-L"/>
    <property type="match status" value="1"/>
</dbReference>
<protein>
    <recommendedName>
        <fullName evidence="4">Centromere protein L</fullName>
    </recommendedName>
</protein>
<dbReference type="RefSeq" id="XP_046597580.1">
    <property type="nucleotide sequence ID" value="XM_046741624.1"/>
</dbReference>
<accession>A0ABM3GBE8</accession>
<evidence type="ECO:0000256" key="6">
    <source>
        <dbReference type="ARBA" id="ARBA00023242"/>
    </source>
</evidence>
<dbReference type="PANTHER" id="PTHR31740">
    <property type="entry name" value="CENTROMERE PROTEIN L"/>
    <property type="match status" value="1"/>
</dbReference>
<sequence length="373" mass="42667">MKVDVTLKLRRNLQMSDHHSEVTTPQSKRFRNSSTMFTPYTPGRAQRRMQFDPRSRHTVVDIEDPDAEDNIDDALLDLIKLTWNISAVSPLFGLDIKDDVRLKQYSKKLREMVATSLYKDNVSYEAKFTPMHHLVCSPSDPPAVKVEVHSKDDEQDTEMKQIYLGIFLSWGPRSDVEAENVKLPILLNRGLQGVAQAVHSTLSQMFDCTITAMPASQEDLMWLTTIVLNSDVAESRSTKKTAQYELILEYTIPELPASDLIKVKFPLKTMKTLWSKICPTHLSATNDNEQVASIIDLSQVNRFFECLRIKMLKSASLELGYCLLEKISLPNFTIKSNKMKVTDIEAIDRVLWFFQEKAVLHFQAPIPIRNEEC</sequence>
<keyword evidence="7" id="KW-0137">Centromere</keyword>
<organism evidence="8 9">
    <name type="scientific">Neodiprion lecontei</name>
    <name type="common">Redheaded pine sawfly</name>
    <dbReference type="NCBI Taxonomy" id="441921"/>
    <lineage>
        <taxon>Eukaryota</taxon>
        <taxon>Metazoa</taxon>
        <taxon>Ecdysozoa</taxon>
        <taxon>Arthropoda</taxon>
        <taxon>Hexapoda</taxon>
        <taxon>Insecta</taxon>
        <taxon>Pterygota</taxon>
        <taxon>Neoptera</taxon>
        <taxon>Endopterygota</taxon>
        <taxon>Hymenoptera</taxon>
        <taxon>Tenthredinoidea</taxon>
        <taxon>Diprionidae</taxon>
        <taxon>Diprioninae</taxon>
        <taxon>Neodiprion</taxon>
    </lineage>
</organism>
<proteinExistence type="inferred from homology"/>
<keyword evidence="5" id="KW-0158">Chromosome</keyword>
<evidence type="ECO:0000313" key="8">
    <source>
        <dbReference type="Proteomes" id="UP000829291"/>
    </source>
</evidence>
<gene>
    <name evidence="9" type="primary">LOC107220909</name>
</gene>
<keyword evidence="8" id="KW-1185">Reference proteome</keyword>
<dbReference type="Proteomes" id="UP000829291">
    <property type="component" value="Chromosome 5"/>
</dbReference>
<evidence type="ECO:0000256" key="1">
    <source>
        <dbReference type="ARBA" id="ARBA00004123"/>
    </source>
</evidence>
<keyword evidence="6" id="KW-0539">Nucleus</keyword>
<comment type="similarity">
    <text evidence="3">Belongs to the CENP-L/IML3 family.</text>
</comment>
<name>A0ABM3GBE8_NEOLC</name>
<evidence type="ECO:0000256" key="7">
    <source>
        <dbReference type="ARBA" id="ARBA00023328"/>
    </source>
</evidence>
<evidence type="ECO:0000256" key="5">
    <source>
        <dbReference type="ARBA" id="ARBA00022454"/>
    </source>
</evidence>
<comment type="subcellular location">
    <subcellularLocation>
        <location evidence="2">Chromosome</location>
        <location evidence="2">Centromere</location>
    </subcellularLocation>
    <subcellularLocation>
        <location evidence="1">Nucleus</location>
    </subcellularLocation>
</comment>
<dbReference type="GeneID" id="107220909"/>